<keyword evidence="1" id="KW-0863">Zinc-finger</keyword>
<evidence type="ECO:0000313" key="4">
    <source>
        <dbReference type="EMBL" id="KAK1626078.1"/>
    </source>
</evidence>
<sequence length="681" mass="76414">MTWWRGPAPAAPPYGLVASLTLRRLFAYIKPPHRKPLGRKPRYEKSSEPPSSRSQDPGTELFRHRSRSQRLPSAAACHRQARYEEEASIARGGEEQLDKKLDEAGREAGHGAGQEAGHEYIPWKREEREACARGRSKPARSGPTGRHAGAPGHQPGQPDATPGPPGADRMPHLCQPGTIHDEKIVNQKNKDAADVMTWREYEALRNEMRREFRTQDDELKGTVQDVSQKLDATNVTINRMQDQMTDIQRSIQALTLAIDNLTQQQQQEDEDELHAEASGVGRGAGRGNRGLGFVELGARRVPPQQQDDGLGKPKFSIPKFEGGADVEEYLTWELKIEKLWRLHDYTEDRKVKLASSEFDGYALRWWDGVTRTRQEDNELPVLTWREMKAIMQARFVPTNYLRSIYDKLTLLRQGVKNVDTYFMEMEMLMQRGRVRRATGAGRTPRAPPSTVPAPSSRSAPYSTPSSKPVSNVSSTKKPEPAASTSGSSMSMRNRDMNCHTCGGKGHFKRDCPNRKVMFINEDNEYETGDDVDPNAPEDDDYDSDGVDAYPSEARTIVVSRRALNVLPSASTQRCNLFQTKALVGPDKACKVIIDGGSCRNLASKELCTKLKLKYLPHPHPYYIQWLSDNGEMKEFSDVFPEEVPAGLPPLRGIEHQIDLIPGASLPNRAPYRTNPEETKEI</sequence>
<feature type="compositionally biased region" description="Low complexity" evidence="2">
    <location>
        <begin position="452"/>
        <end position="466"/>
    </location>
</feature>
<organism evidence="4 5">
    <name type="scientific">Lolium multiflorum</name>
    <name type="common">Italian ryegrass</name>
    <name type="synonym">Lolium perenne subsp. multiflorum</name>
    <dbReference type="NCBI Taxonomy" id="4521"/>
    <lineage>
        <taxon>Eukaryota</taxon>
        <taxon>Viridiplantae</taxon>
        <taxon>Streptophyta</taxon>
        <taxon>Embryophyta</taxon>
        <taxon>Tracheophyta</taxon>
        <taxon>Spermatophyta</taxon>
        <taxon>Magnoliopsida</taxon>
        <taxon>Liliopsida</taxon>
        <taxon>Poales</taxon>
        <taxon>Poaceae</taxon>
        <taxon>BOP clade</taxon>
        <taxon>Pooideae</taxon>
        <taxon>Poodae</taxon>
        <taxon>Poeae</taxon>
        <taxon>Poeae Chloroplast Group 2 (Poeae type)</taxon>
        <taxon>Loliodinae</taxon>
        <taxon>Loliinae</taxon>
        <taxon>Lolium</taxon>
    </lineage>
</organism>
<dbReference type="AlphaFoldDB" id="A0AAD8RJ26"/>
<dbReference type="PANTHER" id="PTHR35046:SF9">
    <property type="entry name" value="RNA-DIRECTED DNA POLYMERASE"/>
    <property type="match status" value="1"/>
</dbReference>
<feature type="compositionally biased region" description="Polar residues" evidence="2">
    <location>
        <begin position="48"/>
        <end position="57"/>
    </location>
</feature>
<evidence type="ECO:0000256" key="1">
    <source>
        <dbReference type="PROSITE-ProRule" id="PRU00047"/>
    </source>
</evidence>
<evidence type="ECO:0000313" key="5">
    <source>
        <dbReference type="Proteomes" id="UP001231189"/>
    </source>
</evidence>
<comment type="caution">
    <text evidence="4">The sequence shown here is derived from an EMBL/GenBank/DDBJ whole genome shotgun (WGS) entry which is preliminary data.</text>
</comment>
<dbReference type="InterPro" id="IPR036875">
    <property type="entry name" value="Znf_CCHC_sf"/>
</dbReference>
<evidence type="ECO:0000259" key="3">
    <source>
        <dbReference type="PROSITE" id="PS50158"/>
    </source>
</evidence>
<dbReference type="Gene3D" id="4.10.60.10">
    <property type="entry name" value="Zinc finger, CCHC-type"/>
    <property type="match status" value="1"/>
</dbReference>
<reference evidence="4" key="1">
    <citation type="submission" date="2023-07" db="EMBL/GenBank/DDBJ databases">
        <title>A chromosome-level genome assembly of Lolium multiflorum.</title>
        <authorList>
            <person name="Chen Y."/>
            <person name="Copetti D."/>
            <person name="Kolliker R."/>
            <person name="Studer B."/>
        </authorList>
    </citation>
    <scope>NUCLEOTIDE SEQUENCE</scope>
    <source>
        <strain evidence="4">02402/16</strain>
        <tissue evidence="4">Leaf</tissue>
    </source>
</reference>
<feature type="region of interest" description="Disordered" evidence="2">
    <location>
        <begin position="524"/>
        <end position="544"/>
    </location>
</feature>
<feature type="compositionally biased region" description="Basic residues" evidence="2">
    <location>
        <begin position="31"/>
        <end position="40"/>
    </location>
</feature>
<feature type="region of interest" description="Disordered" evidence="2">
    <location>
        <begin position="129"/>
        <end position="175"/>
    </location>
</feature>
<accession>A0AAD8RJ26</accession>
<keyword evidence="1" id="KW-0479">Metal-binding</keyword>
<evidence type="ECO:0000256" key="2">
    <source>
        <dbReference type="SAM" id="MobiDB-lite"/>
    </source>
</evidence>
<keyword evidence="1" id="KW-0862">Zinc</keyword>
<keyword evidence="5" id="KW-1185">Reference proteome</keyword>
<dbReference type="PANTHER" id="PTHR35046">
    <property type="entry name" value="ZINC KNUCKLE (CCHC-TYPE) FAMILY PROTEIN"/>
    <property type="match status" value="1"/>
</dbReference>
<feature type="region of interest" description="Disordered" evidence="2">
    <location>
        <begin position="436"/>
        <end position="493"/>
    </location>
</feature>
<gene>
    <name evidence="4" type="ORF">QYE76_000393</name>
</gene>
<dbReference type="PROSITE" id="PS50158">
    <property type="entry name" value="ZF_CCHC"/>
    <property type="match status" value="1"/>
</dbReference>
<proteinExistence type="predicted"/>
<feature type="region of interest" description="Disordered" evidence="2">
    <location>
        <begin position="31"/>
        <end position="94"/>
    </location>
</feature>
<dbReference type="GO" id="GO:0008270">
    <property type="term" value="F:zinc ion binding"/>
    <property type="evidence" value="ECO:0007669"/>
    <property type="project" value="UniProtKB-KW"/>
</dbReference>
<feature type="domain" description="CCHC-type" evidence="3">
    <location>
        <begin position="498"/>
        <end position="513"/>
    </location>
</feature>
<name>A0AAD8RJ26_LOLMU</name>
<dbReference type="GO" id="GO:0003676">
    <property type="term" value="F:nucleic acid binding"/>
    <property type="evidence" value="ECO:0007669"/>
    <property type="project" value="InterPro"/>
</dbReference>
<dbReference type="InterPro" id="IPR005162">
    <property type="entry name" value="Retrotrans_gag_dom"/>
</dbReference>
<protein>
    <recommendedName>
        <fullName evidence="3">CCHC-type domain-containing protein</fullName>
    </recommendedName>
</protein>
<dbReference type="Proteomes" id="UP001231189">
    <property type="component" value="Unassembled WGS sequence"/>
</dbReference>
<dbReference type="EMBL" id="JAUUTY010000005">
    <property type="protein sequence ID" value="KAK1626078.1"/>
    <property type="molecule type" value="Genomic_DNA"/>
</dbReference>
<feature type="region of interest" description="Disordered" evidence="2">
    <location>
        <begin position="263"/>
        <end position="288"/>
    </location>
</feature>
<dbReference type="Pfam" id="PF03732">
    <property type="entry name" value="Retrotrans_gag"/>
    <property type="match status" value="1"/>
</dbReference>
<dbReference type="SUPFAM" id="SSF57756">
    <property type="entry name" value="Retrovirus zinc finger-like domains"/>
    <property type="match status" value="1"/>
</dbReference>
<dbReference type="SMART" id="SM00343">
    <property type="entry name" value="ZnF_C2HC"/>
    <property type="match status" value="1"/>
</dbReference>
<dbReference type="Pfam" id="PF00098">
    <property type="entry name" value="zf-CCHC"/>
    <property type="match status" value="1"/>
</dbReference>
<feature type="compositionally biased region" description="Polar residues" evidence="2">
    <location>
        <begin position="482"/>
        <end position="491"/>
    </location>
</feature>
<dbReference type="InterPro" id="IPR001878">
    <property type="entry name" value="Znf_CCHC"/>
</dbReference>